<sequence length="299" mass="33247">MASKTIENISWHNDVELINTYRLIKFYELEDNNNHCYKCISRLLKKEKKETACEDIATTNSGNVIYLQANYATKHAPGTAALMSCKFGYVSSFPFLVFCQSSGKWNDKLGECTLTSKTCKPQNTAYNVVYIPPETSDRYPSGTFAILHCSVGQVAIGPLSAVCLNGNWSAELGYCQELFVGGISSAMDRRSYVIITQPNESFDYTQSDSITQSATTTDTISVNAEANQSVITNAIITEAKNETLTETISDVFYDEYNTIPEINLEETNTTSSQSQQLINNNELIQESNKVTTESKEIHI</sequence>
<evidence type="ECO:0000313" key="4">
    <source>
        <dbReference type="WBParaSite" id="maker-PairedContig_1338-snap-gene-0.14-mRNA-1"/>
    </source>
</evidence>
<dbReference type="WBParaSite" id="maker-PairedContig_1338-snap-gene-0.14-mRNA-1">
    <property type="protein sequence ID" value="maker-PairedContig_1338-snap-gene-0.14-mRNA-1"/>
    <property type="gene ID" value="maker-PairedContig_1338-snap-gene-0.14"/>
</dbReference>
<feature type="domain" description="Sushi" evidence="3">
    <location>
        <begin position="117"/>
        <end position="177"/>
    </location>
</feature>
<proteinExistence type="predicted"/>
<keyword evidence="2" id="KW-0768">Sushi</keyword>
<dbReference type="Gene3D" id="2.10.70.10">
    <property type="entry name" value="Complement Module, domain 1"/>
    <property type="match status" value="1"/>
</dbReference>
<dbReference type="CDD" id="cd00033">
    <property type="entry name" value="CCP"/>
    <property type="match status" value="2"/>
</dbReference>
<dbReference type="SMART" id="SM00032">
    <property type="entry name" value="CCP"/>
    <property type="match status" value="2"/>
</dbReference>
<dbReference type="SUPFAM" id="SSF57535">
    <property type="entry name" value="Complement control module/SCR domain"/>
    <property type="match status" value="2"/>
</dbReference>
<dbReference type="InterPro" id="IPR000436">
    <property type="entry name" value="Sushi_SCR_CCP_dom"/>
</dbReference>
<reference evidence="4" key="1">
    <citation type="submission" date="2016-11" db="UniProtKB">
        <authorList>
            <consortium name="WormBaseParasite"/>
        </authorList>
    </citation>
    <scope>IDENTIFICATION</scope>
    <source>
        <strain evidence="4">pt0022</strain>
    </source>
</reference>
<dbReference type="AlphaFoldDB" id="A0A1I8EC70"/>
<evidence type="ECO:0000256" key="1">
    <source>
        <dbReference type="ARBA" id="ARBA00023157"/>
    </source>
</evidence>
<evidence type="ECO:0000259" key="3">
    <source>
        <dbReference type="PROSITE" id="PS50923"/>
    </source>
</evidence>
<accession>A0A1I8EC70</accession>
<dbReference type="Pfam" id="PF00084">
    <property type="entry name" value="Sushi"/>
    <property type="match status" value="1"/>
</dbReference>
<dbReference type="InterPro" id="IPR035976">
    <property type="entry name" value="Sushi/SCR/CCP_sf"/>
</dbReference>
<keyword evidence="1 2" id="KW-1015">Disulfide bond</keyword>
<comment type="caution">
    <text evidence="2">Lacks conserved residue(s) required for the propagation of feature annotation.</text>
</comment>
<protein>
    <recommendedName>
        <fullName evidence="3">Sushi domain-containing protein</fullName>
    </recommendedName>
</protein>
<dbReference type="STRING" id="6293.A0A1I8EC70"/>
<organism evidence="4">
    <name type="scientific">Wuchereria bancrofti</name>
    <dbReference type="NCBI Taxonomy" id="6293"/>
    <lineage>
        <taxon>Eukaryota</taxon>
        <taxon>Metazoa</taxon>
        <taxon>Ecdysozoa</taxon>
        <taxon>Nematoda</taxon>
        <taxon>Chromadorea</taxon>
        <taxon>Rhabditida</taxon>
        <taxon>Spirurina</taxon>
        <taxon>Spiruromorpha</taxon>
        <taxon>Filarioidea</taxon>
        <taxon>Onchocercidae</taxon>
        <taxon>Wuchereria</taxon>
    </lineage>
</organism>
<feature type="domain" description="Sushi" evidence="3">
    <location>
        <begin position="51"/>
        <end position="114"/>
    </location>
</feature>
<dbReference type="PROSITE" id="PS50923">
    <property type="entry name" value="SUSHI"/>
    <property type="match status" value="2"/>
</dbReference>
<feature type="disulfide bond" evidence="2">
    <location>
        <begin position="85"/>
        <end position="112"/>
    </location>
</feature>
<name>A0A1I8EC70_WUCBA</name>
<evidence type="ECO:0000256" key="2">
    <source>
        <dbReference type="PROSITE-ProRule" id="PRU00302"/>
    </source>
</evidence>